<evidence type="ECO:0000256" key="1">
    <source>
        <dbReference type="ARBA" id="ARBA00022884"/>
    </source>
</evidence>
<dbReference type="EMBL" id="CP002868">
    <property type="protein sequence ID" value="AEJ20668.1"/>
    <property type="molecule type" value="Genomic_DNA"/>
</dbReference>
<dbReference type="CDD" id="cd21608">
    <property type="entry name" value="RRM2_NsCP33_like"/>
    <property type="match status" value="1"/>
</dbReference>
<keyword evidence="4" id="KW-1185">Reference proteome</keyword>
<gene>
    <name evidence="3" type="ordered locus">Spica_2567</name>
</gene>
<dbReference type="InterPro" id="IPR012677">
    <property type="entry name" value="Nucleotide-bd_a/b_plait_sf"/>
</dbReference>
<name>F8EY07_GRAC1</name>
<keyword evidence="1" id="KW-0694">RNA-binding</keyword>
<dbReference type="PROSITE" id="PS50102">
    <property type="entry name" value="RRM"/>
    <property type="match status" value="1"/>
</dbReference>
<accession>F8EY07</accession>
<evidence type="ECO:0000313" key="3">
    <source>
        <dbReference type="EMBL" id="AEJ20668.1"/>
    </source>
</evidence>
<reference evidence="4" key="1">
    <citation type="journal article" date="2013" name="Stand. Genomic Sci.">
        <title>Genome sequence of the thermophilic fresh-water bacterium Spirochaeta caldaria type strain (H1(T)), reclassification of Spirochaeta caldaria, Spirochaeta stenostrepta, and Spirochaeta zuelzerae in the genus Treponema as Treponema caldaria comb. nov., Treponema stenostrepta comb. nov., and Treponema zuelzerae comb. nov., and emendation of the genus Treponema.</title>
        <authorList>
            <person name="Abt B."/>
            <person name="Goker M."/>
            <person name="Scheuner C."/>
            <person name="Han C."/>
            <person name="Lu M."/>
            <person name="Misra M."/>
            <person name="Lapidus A."/>
            <person name="Nolan M."/>
            <person name="Lucas S."/>
            <person name="Hammon N."/>
            <person name="Deshpande S."/>
            <person name="Cheng J.F."/>
            <person name="Tapia R."/>
            <person name="Goodwin L.A."/>
            <person name="Pitluck S."/>
            <person name="Liolios K."/>
            <person name="Pagani I."/>
            <person name="Ivanova N."/>
            <person name="Mavromatis K."/>
            <person name="Mikhailova N."/>
            <person name="Huntemann M."/>
            <person name="Pati A."/>
            <person name="Chen A."/>
            <person name="Palaniappan K."/>
            <person name="Land M."/>
            <person name="Hauser L."/>
            <person name="Jeffries C.D."/>
            <person name="Rohde M."/>
            <person name="Spring S."/>
            <person name="Gronow S."/>
            <person name="Detter J.C."/>
            <person name="Bristow J."/>
            <person name="Eisen J.A."/>
            <person name="Markowitz V."/>
            <person name="Hugenholtz P."/>
            <person name="Kyrpides N.C."/>
            <person name="Woyke T."/>
            <person name="Klenk H.P."/>
        </authorList>
    </citation>
    <scope>NUCLEOTIDE SEQUENCE</scope>
    <source>
        <strain evidence="4">ATCC 51460 / DSM 7334 / H1</strain>
    </source>
</reference>
<proteinExistence type="predicted"/>
<dbReference type="STRING" id="744872.Spica_2567"/>
<dbReference type="Gene3D" id="3.30.70.330">
    <property type="match status" value="1"/>
</dbReference>
<sequence>MVSWNRITAHPDAFPGEGIFSMAKKLYVGNLSYNTSEDSLRNLFSNFGSVASAKIIFDRETGNSKGFGFVEMSTDEEASAAIAGTNGREFEGRQLRVNEAMDKPRRERDNGGYNRW</sequence>
<dbReference type="PANTHER" id="PTHR48027">
    <property type="entry name" value="HETEROGENEOUS NUCLEAR RIBONUCLEOPROTEIN 87F-RELATED"/>
    <property type="match status" value="1"/>
</dbReference>
<dbReference type="eggNOG" id="COG0724">
    <property type="taxonomic scope" value="Bacteria"/>
</dbReference>
<evidence type="ECO:0000313" key="4">
    <source>
        <dbReference type="Proteomes" id="UP000000503"/>
    </source>
</evidence>
<dbReference type="HOGENOM" id="CLU_012062_28_8_12"/>
<dbReference type="Pfam" id="PF00076">
    <property type="entry name" value="RRM_1"/>
    <property type="match status" value="1"/>
</dbReference>
<organism evidence="3 4">
    <name type="scientific">Gracilinema caldarium (strain ATCC 51460 / DSM 7334 / H1)</name>
    <name type="common">Treponema caldarium</name>
    <dbReference type="NCBI Taxonomy" id="744872"/>
    <lineage>
        <taxon>Bacteria</taxon>
        <taxon>Pseudomonadati</taxon>
        <taxon>Spirochaetota</taxon>
        <taxon>Spirochaetia</taxon>
        <taxon>Spirochaetales</taxon>
        <taxon>Breznakiellaceae</taxon>
        <taxon>Gracilinema</taxon>
    </lineage>
</organism>
<dbReference type="SUPFAM" id="SSF54928">
    <property type="entry name" value="RNA-binding domain, RBD"/>
    <property type="match status" value="1"/>
</dbReference>
<dbReference type="InterPro" id="IPR035979">
    <property type="entry name" value="RBD_domain_sf"/>
</dbReference>
<dbReference type="Proteomes" id="UP000000503">
    <property type="component" value="Chromosome"/>
</dbReference>
<feature type="domain" description="RRM" evidence="2">
    <location>
        <begin position="24"/>
        <end position="102"/>
    </location>
</feature>
<dbReference type="InterPro" id="IPR000504">
    <property type="entry name" value="RRM_dom"/>
</dbReference>
<evidence type="ECO:0000259" key="2">
    <source>
        <dbReference type="PROSITE" id="PS50102"/>
    </source>
</evidence>
<dbReference type="GO" id="GO:0003723">
    <property type="term" value="F:RNA binding"/>
    <property type="evidence" value="ECO:0007669"/>
    <property type="project" value="UniProtKB-KW"/>
</dbReference>
<dbReference type="AlphaFoldDB" id="F8EY07"/>
<dbReference type="InterPro" id="IPR052462">
    <property type="entry name" value="SLIRP/GR-RBP-like"/>
</dbReference>
<dbReference type="SMART" id="SM00360">
    <property type="entry name" value="RRM"/>
    <property type="match status" value="1"/>
</dbReference>
<dbReference type="InterPro" id="IPR048289">
    <property type="entry name" value="RRM2_NsCP33-like"/>
</dbReference>
<dbReference type="KEGG" id="scd:Spica_2567"/>
<protein>
    <submittedName>
        <fullName evidence="3">RNP-1 like RNA-binding protein</fullName>
    </submittedName>
</protein>